<dbReference type="InterPro" id="IPR000421">
    <property type="entry name" value="FA58C"/>
</dbReference>
<dbReference type="FunFam" id="2.60.120.260:FF:000016">
    <property type="entry name" value="Contactin-associated protein-like 4 isoform 1"/>
    <property type="match status" value="1"/>
</dbReference>
<evidence type="ECO:0000256" key="8">
    <source>
        <dbReference type="ARBA" id="ARBA00023157"/>
    </source>
</evidence>
<keyword evidence="8 9" id="KW-1015">Disulfide bond</keyword>
<keyword evidence="3 9" id="KW-0245">EGF-like domain</keyword>
<dbReference type="SMART" id="SM00181">
    <property type="entry name" value="EGF"/>
    <property type="match status" value="2"/>
</dbReference>
<keyword evidence="6 10" id="KW-1133">Transmembrane helix</keyword>
<organism evidence="14 15">
    <name type="scientific">Parthenolecanium corni</name>
    <dbReference type="NCBI Taxonomy" id="536013"/>
    <lineage>
        <taxon>Eukaryota</taxon>
        <taxon>Metazoa</taxon>
        <taxon>Ecdysozoa</taxon>
        <taxon>Arthropoda</taxon>
        <taxon>Hexapoda</taxon>
        <taxon>Insecta</taxon>
        <taxon>Pterygota</taxon>
        <taxon>Neoptera</taxon>
        <taxon>Paraneoptera</taxon>
        <taxon>Hemiptera</taxon>
        <taxon>Sternorrhyncha</taxon>
        <taxon>Coccoidea</taxon>
        <taxon>Coccidae</taxon>
        <taxon>Parthenolecanium</taxon>
    </lineage>
</organism>
<comment type="similarity">
    <text evidence="2">Belongs to the neurexin family.</text>
</comment>
<feature type="domain" description="Laminin G" evidence="12">
    <location>
        <begin position="813"/>
        <end position="1010"/>
    </location>
</feature>
<dbReference type="PROSITE" id="PS50025">
    <property type="entry name" value="LAM_G_DOMAIN"/>
    <property type="match status" value="4"/>
</dbReference>
<dbReference type="Proteomes" id="UP001367676">
    <property type="component" value="Unassembled WGS sequence"/>
</dbReference>
<keyword evidence="15" id="KW-1185">Reference proteome</keyword>
<dbReference type="InterPro" id="IPR050372">
    <property type="entry name" value="Neurexin-related_CASP"/>
</dbReference>
<dbReference type="CDD" id="cd00110">
    <property type="entry name" value="LamG"/>
    <property type="match status" value="4"/>
</dbReference>
<dbReference type="SUPFAM" id="SSF49785">
    <property type="entry name" value="Galactose-binding domain-like"/>
    <property type="match status" value="1"/>
</dbReference>
<sequence>MNPYFFSIGTPIYLSPSVKRYSKNIFNYLLIDVEVYCSFISFTDYYDCNDPLFDKATITATSWLSEREPKSAKLEGELSWTASHSDNSQYLIFDLDQTMRVTAIAIQGKPAHDEFVLEYAISYGSNGYDYADYKTSSGNVKVFKGNVDGNTIRRNVFDVPIIGRWIRINPLRWKNSISMRVELYGCGYAAENFYFSGNSLIEWNLREYPIISTRDSFGFRLRTNVANGVILYSRGTQGDYFALQLRDNRLVLNLNLGSGLITSLSVGSLLDDNIWHDVVISRNFKEIIFSVDRVSITGTVNGDYAVLNLNNIFYIGGVPNRQEGLIVPQNFTGCLENLYFNSTNIIQIVKEAYASGNDWGMQTYKKVNVRDICPEQSIIPVTFLTDNAYAKLTGYEGVNYLNVSFAFRTYEEFGLLVYHRFNNPGDVKIFLEEGKVIVELLTDDNIVVKMDNYDEKFNDGKWHPVVLTINKNKLIFSVDYRPAVTSRLININTGLYYYIGGVKNDMKIGGTKSGGNYGYKGFIGCMRLITINGNYKIPMDWKPDEEYFGRHQIIFDACQMIDRCNPNPCKHNGVCRQSSTDFFCDCSDSYGGAMCHTPLKPLSCEAYQLANAVEQRMNIRIDIDGSGPLEPFPVTCQYHSDGRIVTEIHHKNEEPTIVDGFQEEGGFKQDIIYEASIDQIEALLNRSRNCWQSIRYDCFNSKLLNSPSHEADFRPFSWWVSRFNQKMDFWGGAMPGSRKCECGVLGQCDDPAKWCNCDSGKEEWRTDVGDLKGKEFLPVKQLRFGDTGTPLDDKKGKYTLGPLKCEGDDIFKNVITFRKADATVNLPWFDFGYDADIYFEFKTTIENGIIVHATGPEDEILIELHQGHDIQFTYKVGNRPVYIMGKSSSNLADNQWHSVYIERNRKGARVVIDGSEKREVREPPGPVLALYLTSPVSIGTLDVHSARHNVSKMPSNIIFLQSYDFVIGGSYGPPNPNGFTGCLRAFMINGLLQDLVTHAKKAAYGVSEGCVGRCDSNPCLNNGTCIDHYSSYSCDCRWTAFKGPICADEIGVTMKDNSMIKYDFSGSWRSTLTEHIRVGFTTTHPKGFLLGLFSNISGEYLTIMVSNSGHLRVIFDFGFERQELVYSQKHFALGQYHNILIRRKNSGATLVIEVDDYEPDETHFNIKASADAQFNNIQYLYIGKNETMNEGFVGCISRVEFDDIYPLKLLFQQDGPENVRSLGGDVMEDFCGLEPVTHPPEIAETRPPLDLDRDKVKAAYHETDNALIGGLLFLLFLLSIVIAILIGRYVSRHKGDYLTQEEQGCDLAEDPDTAVMHSKTGHAIQKKREWFM</sequence>
<dbReference type="EMBL" id="JBBCAQ010000036">
    <property type="protein sequence ID" value="KAK7575913.1"/>
    <property type="molecule type" value="Genomic_DNA"/>
</dbReference>
<dbReference type="SMART" id="SM00231">
    <property type="entry name" value="FA58C"/>
    <property type="match status" value="1"/>
</dbReference>
<dbReference type="Pfam" id="PF00754">
    <property type="entry name" value="F5_F8_type_C"/>
    <property type="match status" value="1"/>
</dbReference>
<dbReference type="PROSITE" id="PS00022">
    <property type="entry name" value="EGF_1"/>
    <property type="match status" value="1"/>
</dbReference>
<feature type="disulfide bond" evidence="9">
    <location>
        <begin position="586"/>
        <end position="595"/>
    </location>
</feature>
<evidence type="ECO:0000313" key="14">
    <source>
        <dbReference type="EMBL" id="KAK7575913.1"/>
    </source>
</evidence>
<dbReference type="PROSITE" id="PS01286">
    <property type="entry name" value="FA58C_2"/>
    <property type="match status" value="1"/>
</dbReference>
<evidence type="ECO:0000256" key="1">
    <source>
        <dbReference type="ARBA" id="ARBA00004479"/>
    </source>
</evidence>
<dbReference type="GO" id="GO:0016020">
    <property type="term" value="C:membrane"/>
    <property type="evidence" value="ECO:0007669"/>
    <property type="project" value="UniProtKB-SubCell"/>
</dbReference>
<dbReference type="InterPro" id="IPR000152">
    <property type="entry name" value="EGF-type_Asp/Asn_hydroxyl_site"/>
</dbReference>
<accession>A0AAN9Y0A3</accession>
<evidence type="ECO:0000259" key="13">
    <source>
        <dbReference type="PROSITE" id="PS50026"/>
    </source>
</evidence>
<dbReference type="PANTHER" id="PTHR15036:SF91">
    <property type="entry name" value="NEUREXIN-4"/>
    <property type="match status" value="1"/>
</dbReference>
<evidence type="ECO:0008006" key="16">
    <source>
        <dbReference type="Google" id="ProtNLM"/>
    </source>
</evidence>
<evidence type="ECO:0000256" key="3">
    <source>
        <dbReference type="ARBA" id="ARBA00022536"/>
    </source>
</evidence>
<gene>
    <name evidence="14" type="ORF">V9T40_012199</name>
</gene>
<evidence type="ECO:0000256" key="6">
    <source>
        <dbReference type="ARBA" id="ARBA00022989"/>
    </source>
</evidence>
<dbReference type="PROSITE" id="PS01285">
    <property type="entry name" value="FA58C_1"/>
    <property type="match status" value="1"/>
</dbReference>
<dbReference type="PANTHER" id="PTHR15036">
    <property type="entry name" value="PIKACHURIN-LIKE PROTEIN"/>
    <property type="match status" value="1"/>
</dbReference>
<dbReference type="Gene3D" id="2.60.120.260">
    <property type="entry name" value="Galactose-binding domain-like"/>
    <property type="match status" value="1"/>
</dbReference>
<name>A0AAN9Y0A3_9HEMI</name>
<comment type="caution">
    <text evidence="14">The sequence shown here is derived from an EMBL/GenBank/DDBJ whole genome shotgun (WGS) entry which is preliminary data.</text>
</comment>
<evidence type="ECO:0000259" key="12">
    <source>
        <dbReference type="PROSITE" id="PS50025"/>
    </source>
</evidence>
<dbReference type="InterPro" id="IPR001791">
    <property type="entry name" value="Laminin_G"/>
</dbReference>
<keyword evidence="7 10" id="KW-0472">Membrane</keyword>
<evidence type="ECO:0000256" key="2">
    <source>
        <dbReference type="ARBA" id="ARBA00010241"/>
    </source>
</evidence>
<dbReference type="Pfam" id="PF02210">
    <property type="entry name" value="Laminin_G_2"/>
    <property type="match status" value="4"/>
</dbReference>
<dbReference type="SUPFAM" id="SSF49899">
    <property type="entry name" value="Concanavalin A-like lectins/glucanases"/>
    <property type="match status" value="4"/>
</dbReference>
<dbReference type="Pfam" id="PF00008">
    <property type="entry name" value="EGF"/>
    <property type="match status" value="2"/>
</dbReference>
<evidence type="ECO:0000256" key="5">
    <source>
        <dbReference type="ARBA" id="ARBA00022729"/>
    </source>
</evidence>
<dbReference type="Gene3D" id="2.60.120.200">
    <property type="match status" value="4"/>
</dbReference>
<dbReference type="SMART" id="SM00282">
    <property type="entry name" value="LamG"/>
    <property type="match status" value="4"/>
</dbReference>
<dbReference type="InterPro" id="IPR013320">
    <property type="entry name" value="ConA-like_dom_sf"/>
</dbReference>
<dbReference type="CDD" id="cd00054">
    <property type="entry name" value="EGF_CA"/>
    <property type="match status" value="2"/>
</dbReference>
<evidence type="ECO:0000313" key="15">
    <source>
        <dbReference type="Proteomes" id="UP001367676"/>
    </source>
</evidence>
<feature type="domain" description="EGF-like" evidence="13">
    <location>
        <begin position="1011"/>
        <end position="1047"/>
    </location>
</feature>
<dbReference type="PROSITE" id="PS00010">
    <property type="entry name" value="ASX_HYDROXYL"/>
    <property type="match status" value="1"/>
</dbReference>
<dbReference type="PROSITE" id="PS50026">
    <property type="entry name" value="EGF_3"/>
    <property type="match status" value="2"/>
</dbReference>
<comment type="subcellular location">
    <subcellularLocation>
        <location evidence="1">Membrane</location>
        <topology evidence="1">Single-pass type I membrane protein</topology>
    </subcellularLocation>
</comment>
<evidence type="ECO:0000256" key="9">
    <source>
        <dbReference type="PROSITE-ProRule" id="PRU00076"/>
    </source>
</evidence>
<dbReference type="Gene3D" id="2.10.25.10">
    <property type="entry name" value="Laminin"/>
    <property type="match status" value="1"/>
</dbReference>
<feature type="domain" description="EGF-like" evidence="13">
    <location>
        <begin position="560"/>
        <end position="596"/>
    </location>
</feature>
<feature type="domain" description="Laminin G" evidence="12">
    <location>
        <begin position="379"/>
        <end position="558"/>
    </location>
</feature>
<feature type="transmembrane region" description="Helical" evidence="10">
    <location>
        <begin position="1266"/>
        <end position="1286"/>
    </location>
</feature>
<feature type="domain" description="F5/8 type C" evidence="11">
    <location>
        <begin position="41"/>
        <end position="186"/>
    </location>
</feature>
<dbReference type="InterPro" id="IPR008979">
    <property type="entry name" value="Galactose-bd-like_sf"/>
</dbReference>
<comment type="caution">
    <text evidence="9">Lacks conserved residue(s) required for the propagation of feature annotation.</text>
</comment>
<dbReference type="CDD" id="cd00057">
    <property type="entry name" value="FA58C"/>
    <property type="match status" value="1"/>
</dbReference>
<evidence type="ECO:0000256" key="7">
    <source>
        <dbReference type="ARBA" id="ARBA00023136"/>
    </source>
</evidence>
<keyword evidence="4 10" id="KW-0812">Transmembrane</keyword>
<feature type="domain" description="Laminin G" evidence="12">
    <location>
        <begin position="190"/>
        <end position="373"/>
    </location>
</feature>
<dbReference type="InterPro" id="IPR000742">
    <property type="entry name" value="EGF"/>
</dbReference>
<evidence type="ECO:0000256" key="4">
    <source>
        <dbReference type="ARBA" id="ARBA00022692"/>
    </source>
</evidence>
<evidence type="ECO:0000259" key="11">
    <source>
        <dbReference type="PROSITE" id="PS50022"/>
    </source>
</evidence>
<feature type="domain" description="Laminin G" evidence="12">
    <location>
        <begin position="1051"/>
        <end position="1231"/>
    </location>
</feature>
<evidence type="ECO:0000256" key="10">
    <source>
        <dbReference type="SAM" id="Phobius"/>
    </source>
</evidence>
<dbReference type="PROSITE" id="PS50022">
    <property type="entry name" value="FA58C_3"/>
    <property type="match status" value="1"/>
</dbReference>
<protein>
    <recommendedName>
        <fullName evidence="16">Neurexin-4</fullName>
    </recommendedName>
</protein>
<keyword evidence="5" id="KW-0732">Signal</keyword>
<dbReference type="Gene3D" id="2.60.120.1000">
    <property type="match status" value="1"/>
</dbReference>
<reference evidence="14 15" key="1">
    <citation type="submission" date="2024-03" db="EMBL/GenBank/DDBJ databases">
        <title>Adaptation during the transition from Ophiocordyceps entomopathogen to insect associate is accompanied by gene loss and intensified selection.</title>
        <authorList>
            <person name="Ward C.M."/>
            <person name="Onetto C.A."/>
            <person name="Borneman A.R."/>
        </authorList>
    </citation>
    <scope>NUCLEOTIDE SEQUENCE [LARGE SCALE GENOMIC DNA]</scope>
    <source>
        <strain evidence="14">AWRI1</strain>
        <tissue evidence="14">Single Adult Female</tissue>
    </source>
</reference>
<proteinExistence type="inferred from homology"/>